<comment type="catalytic activity">
    <reaction evidence="9 10">
        <text>L-arginyl-[protein] + NAD(+) = N(omega)-(ADP-D-ribosyl)-L-arginyl-[protein] + nicotinamide + H(+)</text>
        <dbReference type="Rhea" id="RHEA:19149"/>
        <dbReference type="Rhea" id="RHEA-COMP:10532"/>
        <dbReference type="Rhea" id="RHEA-COMP:15087"/>
        <dbReference type="ChEBI" id="CHEBI:15378"/>
        <dbReference type="ChEBI" id="CHEBI:17154"/>
        <dbReference type="ChEBI" id="CHEBI:29965"/>
        <dbReference type="ChEBI" id="CHEBI:57540"/>
        <dbReference type="ChEBI" id="CHEBI:142554"/>
        <dbReference type="EC" id="2.4.2.31"/>
    </reaction>
</comment>
<keyword evidence="6 10" id="KW-0521">NADP</keyword>
<evidence type="ECO:0000256" key="9">
    <source>
        <dbReference type="ARBA" id="ARBA00047597"/>
    </source>
</evidence>
<evidence type="ECO:0000313" key="12">
    <source>
        <dbReference type="Proteomes" id="UP000694523"/>
    </source>
</evidence>
<evidence type="ECO:0000313" key="11">
    <source>
        <dbReference type="Ensembl" id="ENSNMLP00000001862.1"/>
    </source>
</evidence>
<reference evidence="11" key="2">
    <citation type="submission" date="2025-09" db="UniProtKB">
        <authorList>
            <consortium name="Ensembl"/>
        </authorList>
    </citation>
    <scope>IDENTIFICATION</scope>
</reference>
<accession>A0A8C6WEQ0</accession>
<evidence type="ECO:0000256" key="10">
    <source>
        <dbReference type="RuleBase" id="RU361228"/>
    </source>
</evidence>
<evidence type="ECO:0000256" key="2">
    <source>
        <dbReference type="ARBA" id="ARBA00022676"/>
    </source>
</evidence>
<evidence type="ECO:0000256" key="6">
    <source>
        <dbReference type="ARBA" id="ARBA00022857"/>
    </source>
</evidence>
<comment type="similarity">
    <text evidence="1 10">Belongs to the Arg-specific ADP-ribosyltransferase family.</text>
</comment>
<evidence type="ECO:0000256" key="8">
    <source>
        <dbReference type="ARBA" id="ARBA00023157"/>
    </source>
</evidence>
<keyword evidence="8" id="KW-1015">Disulfide bond</keyword>
<dbReference type="PANTHER" id="PTHR10339:SF29">
    <property type="entry name" value="NAD(P)(+)--ARGININE ADP-RIBOSYLTRANSFERASE"/>
    <property type="match status" value="1"/>
</dbReference>
<dbReference type="EC" id="2.4.2.31" evidence="10"/>
<evidence type="ECO:0000256" key="5">
    <source>
        <dbReference type="ARBA" id="ARBA00022729"/>
    </source>
</evidence>
<dbReference type="Ensembl" id="ENSNMLT00000002166.1">
    <property type="protein sequence ID" value="ENSNMLP00000001862.1"/>
    <property type="gene ID" value="ENSNMLG00000001444.1"/>
</dbReference>
<dbReference type="PANTHER" id="PTHR10339">
    <property type="entry name" value="ADP-RIBOSYLTRANSFERASE"/>
    <property type="match status" value="1"/>
</dbReference>
<organism evidence="11 12">
    <name type="scientific">Neogobius melanostomus</name>
    <name type="common">round goby</name>
    <dbReference type="NCBI Taxonomy" id="47308"/>
    <lineage>
        <taxon>Eukaryota</taxon>
        <taxon>Metazoa</taxon>
        <taxon>Chordata</taxon>
        <taxon>Craniata</taxon>
        <taxon>Vertebrata</taxon>
        <taxon>Euteleostomi</taxon>
        <taxon>Actinopterygii</taxon>
        <taxon>Neopterygii</taxon>
        <taxon>Teleostei</taxon>
        <taxon>Neoteleostei</taxon>
        <taxon>Acanthomorphata</taxon>
        <taxon>Gobiaria</taxon>
        <taxon>Gobiiformes</taxon>
        <taxon>Gobioidei</taxon>
        <taxon>Gobiidae</taxon>
        <taxon>Benthophilinae</taxon>
        <taxon>Neogobiini</taxon>
        <taxon>Neogobius</taxon>
    </lineage>
</organism>
<proteinExistence type="inferred from homology"/>
<dbReference type="SUPFAM" id="SSF56399">
    <property type="entry name" value="ADP-ribosylation"/>
    <property type="match status" value="1"/>
</dbReference>
<dbReference type="Proteomes" id="UP000694523">
    <property type="component" value="Unplaced"/>
</dbReference>
<keyword evidence="7 10" id="KW-0520">NAD</keyword>
<sequence>FTFCKIPFQRFLIPTGIPPLRSGTFELSNMNQSIDDMFSNCSMEMEKQVQNLYFPREIQNDLFREAWNKNSCAQQKLDMLQSRYKALTINHTKALCVYTGETPNLYEPLNGALRTGAANYSTPYFQYHALYFWLTSAIQILKNSCETVYRRTPNVYNGQKGQIMRFGYFASTSRKPDLFDFGSETCFHIETCYGAYIDKYSVIEGEEEVLVPSYEVFQVIDMVSNSHGDLRDCKKIFVLKSVGNSSILNCKAANHNQQIRSNLKLMLVFQLLIGLLWNQSLK</sequence>
<keyword evidence="4" id="KW-0548">Nucleotidyltransferase</keyword>
<keyword evidence="12" id="KW-1185">Reference proteome</keyword>
<dbReference type="PROSITE" id="PS51996">
    <property type="entry name" value="TR_MART"/>
    <property type="match status" value="1"/>
</dbReference>
<dbReference type="FunFam" id="3.90.176.10:FF:000001">
    <property type="entry name" value="NAD(P)(+)--arginine ADP-ribosyltransferase"/>
    <property type="match status" value="1"/>
</dbReference>
<protein>
    <recommendedName>
        <fullName evidence="10">NAD(P)(+)--arginine ADP-ribosyltransferase</fullName>
        <ecNumber evidence="10">2.4.2.31</ecNumber>
    </recommendedName>
    <alternativeName>
        <fullName evidence="10">Mono(ADP-ribosyl)transferase</fullName>
    </alternativeName>
</protein>
<evidence type="ECO:0000256" key="4">
    <source>
        <dbReference type="ARBA" id="ARBA00022695"/>
    </source>
</evidence>
<keyword evidence="2 10" id="KW-0328">Glycosyltransferase</keyword>
<dbReference type="PRINTS" id="PR00970">
    <property type="entry name" value="RIBTRNSFRASE"/>
</dbReference>
<dbReference type="Pfam" id="PF01129">
    <property type="entry name" value="ART"/>
    <property type="match status" value="1"/>
</dbReference>
<dbReference type="GO" id="GO:0016779">
    <property type="term" value="F:nucleotidyltransferase activity"/>
    <property type="evidence" value="ECO:0007669"/>
    <property type="project" value="UniProtKB-KW"/>
</dbReference>
<reference evidence="11" key="1">
    <citation type="submission" date="2025-08" db="UniProtKB">
        <authorList>
            <consortium name="Ensembl"/>
        </authorList>
    </citation>
    <scope>IDENTIFICATION</scope>
</reference>
<dbReference type="Gene3D" id="3.90.176.10">
    <property type="entry name" value="Toxin ADP-ribosyltransferase, Chain A, domain 1"/>
    <property type="match status" value="1"/>
</dbReference>
<keyword evidence="5" id="KW-0732">Signal</keyword>
<evidence type="ECO:0000256" key="7">
    <source>
        <dbReference type="ARBA" id="ARBA00023027"/>
    </source>
</evidence>
<name>A0A8C6WEQ0_9GOBI</name>
<keyword evidence="3 10" id="KW-0808">Transferase</keyword>
<dbReference type="InterPro" id="IPR000768">
    <property type="entry name" value="ART"/>
</dbReference>
<evidence type="ECO:0000256" key="1">
    <source>
        <dbReference type="ARBA" id="ARBA00009558"/>
    </source>
</evidence>
<dbReference type="GO" id="GO:0003950">
    <property type="term" value="F:NAD+ poly-ADP-ribosyltransferase activity"/>
    <property type="evidence" value="ECO:0007669"/>
    <property type="project" value="TreeGrafter"/>
</dbReference>
<dbReference type="GO" id="GO:0106274">
    <property type="term" value="F:NAD+-protein-arginine ADP-ribosyltransferase activity"/>
    <property type="evidence" value="ECO:0007669"/>
    <property type="project" value="UniProtKB-EC"/>
</dbReference>
<dbReference type="AlphaFoldDB" id="A0A8C6WEQ0"/>
<evidence type="ECO:0000256" key="3">
    <source>
        <dbReference type="ARBA" id="ARBA00022679"/>
    </source>
</evidence>
<dbReference type="InterPro" id="IPR050999">
    <property type="entry name" value="ADP-ribosyltransferase_ARG"/>
</dbReference>